<dbReference type="Pfam" id="PF14542">
    <property type="entry name" value="Acetyltransf_CG"/>
    <property type="match status" value="1"/>
</dbReference>
<protein>
    <recommendedName>
        <fullName evidence="1">N-acetyltransferase domain-containing protein</fullName>
    </recommendedName>
</protein>
<gene>
    <name evidence="2" type="primary">yjdJ_7</name>
    <name evidence="2" type="ORF">SDC9_132737</name>
</gene>
<dbReference type="PROSITE" id="PS51729">
    <property type="entry name" value="GNAT_YJDJ"/>
    <property type="match status" value="1"/>
</dbReference>
<reference evidence="2" key="1">
    <citation type="submission" date="2019-08" db="EMBL/GenBank/DDBJ databases">
        <authorList>
            <person name="Kucharzyk K."/>
            <person name="Murdoch R.W."/>
            <person name="Higgins S."/>
            <person name="Loffler F."/>
        </authorList>
    </citation>
    <scope>NUCLEOTIDE SEQUENCE</scope>
</reference>
<organism evidence="2">
    <name type="scientific">bioreactor metagenome</name>
    <dbReference type="NCBI Taxonomy" id="1076179"/>
    <lineage>
        <taxon>unclassified sequences</taxon>
        <taxon>metagenomes</taxon>
        <taxon>ecological metagenomes</taxon>
    </lineage>
</organism>
<evidence type="ECO:0000313" key="2">
    <source>
        <dbReference type="EMBL" id="MPM85656.1"/>
    </source>
</evidence>
<accession>A0A645D8E2</accession>
<dbReference type="CDD" id="cd04301">
    <property type="entry name" value="NAT_SF"/>
    <property type="match status" value="1"/>
</dbReference>
<dbReference type="InterPro" id="IPR031165">
    <property type="entry name" value="GNAT_YJDJ"/>
</dbReference>
<dbReference type="AlphaFoldDB" id="A0A645D8E2"/>
<evidence type="ECO:0000259" key="1">
    <source>
        <dbReference type="PROSITE" id="PS51729"/>
    </source>
</evidence>
<name>A0A645D8E2_9ZZZZ</name>
<dbReference type="InterPro" id="IPR045057">
    <property type="entry name" value="Gcn5-rel_NAT"/>
</dbReference>
<dbReference type="PANTHER" id="PTHR31435:SF10">
    <property type="entry name" value="BSR4717 PROTEIN"/>
    <property type="match status" value="1"/>
</dbReference>
<dbReference type="InterPro" id="IPR016181">
    <property type="entry name" value="Acyl_CoA_acyltransferase"/>
</dbReference>
<sequence>MLTIKQSDKSFYIGDSEKELLAEMTFVYAGEDIIIIDHTSVSDELRGQNIGKQLLQRLVEFAKEKNKKIVPLCPFAKKEMMRNKEEYEAIMVK</sequence>
<dbReference type="PANTHER" id="PTHR31435">
    <property type="entry name" value="PROTEIN NATD1"/>
    <property type="match status" value="1"/>
</dbReference>
<dbReference type="SUPFAM" id="SSF55729">
    <property type="entry name" value="Acyl-CoA N-acyltransferases (Nat)"/>
    <property type="match status" value="1"/>
</dbReference>
<dbReference type="Gene3D" id="3.40.630.30">
    <property type="match status" value="1"/>
</dbReference>
<proteinExistence type="predicted"/>
<comment type="caution">
    <text evidence="2">The sequence shown here is derived from an EMBL/GenBank/DDBJ whole genome shotgun (WGS) entry which is preliminary data.</text>
</comment>
<feature type="domain" description="N-acetyltransferase" evidence="1">
    <location>
        <begin position="3"/>
        <end position="92"/>
    </location>
</feature>
<dbReference type="EMBL" id="VSSQ01033900">
    <property type="protein sequence ID" value="MPM85656.1"/>
    <property type="molecule type" value="Genomic_DNA"/>
</dbReference>